<dbReference type="Gene3D" id="3.90.550.10">
    <property type="entry name" value="Spore Coat Polysaccharide Biosynthesis Protein SpsA, Chain A"/>
    <property type="match status" value="1"/>
</dbReference>
<gene>
    <name evidence="1" type="ORF">PLEPLA_LOCUS26212</name>
</gene>
<accession>A0A9N7UWJ6</accession>
<dbReference type="InterPro" id="IPR029044">
    <property type="entry name" value="Nucleotide-diphossugar_trans"/>
</dbReference>
<dbReference type="EMBL" id="CADEAL010002127">
    <property type="protein sequence ID" value="CAB1438266.1"/>
    <property type="molecule type" value="Genomic_DNA"/>
</dbReference>
<evidence type="ECO:0000313" key="1">
    <source>
        <dbReference type="EMBL" id="CAB1438266.1"/>
    </source>
</evidence>
<sequence>MPVIPFASSIRQLLMSTLKSNSESGLVFNHLVLYLAVYWMLDSTQEKVHRKPSRNGSQEEIPPSANEVQDLPLAACKQQIRHSVERHVAALILARGGSKGIDLKKIKTLAGVPVISWALTAAGDAAMFHRDNISHLAWERFGIPQEVLESVAGPRDVWNTLLYLLLLQPHRGPVTQLVNYLSERTGCKIIQVGEEPLNYLKAIVEQRKREWKDVAYMGHPPNVFASLCVQMQSHLPAVIPEQPLH</sequence>
<reference evidence="1" key="1">
    <citation type="submission" date="2020-03" db="EMBL/GenBank/DDBJ databases">
        <authorList>
            <person name="Weist P."/>
        </authorList>
    </citation>
    <scope>NUCLEOTIDE SEQUENCE</scope>
</reference>
<dbReference type="PANTHER" id="PTHR21485:SF3">
    <property type="entry name" value="N-ACYLNEURAMINATE CYTIDYLYLTRANSFERASE"/>
    <property type="match status" value="1"/>
</dbReference>
<comment type="caution">
    <text evidence="1">The sequence shown here is derived from an EMBL/GenBank/DDBJ whole genome shotgun (WGS) entry which is preliminary data.</text>
</comment>
<evidence type="ECO:0000313" key="2">
    <source>
        <dbReference type="Proteomes" id="UP001153269"/>
    </source>
</evidence>
<dbReference type="Pfam" id="PF02348">
    <property type="entry name" value="CTP_transf_3"/>
    <property type="match status" value="1"/>
</dbReference>
<dbReference type="PANTHER" id="PTHR21485">
    <property type="entry name" value="HAD SUPERFAMILY MEMBERS CMAS AND KDSC"/>
    <property type="match status" value="1"/>
</dbReference>
<dbReference type="InterPro" id="IPR050793">
    <property type="entry name" value="CMP-NeuNAc_synthase"/>
</dbReference>
<protein>
    <submittedName>
        <fullName evidence="1">Uncharacterized protein</fullName>
    </submittedName>
</protein>
<dbReference type="SUPFAM" id="SSF53448">
    <property type="entry name" value="Nucleotide-diphospho-sugar transferases"/>
    <property type="match status" value="1"/>
</dbReference>
<name>A0A9N7UWJ6_PLEPL</name>
<dbReference type="Proteomes" id="UP001153269">
    <property type="component" value="Unassembled WGS sequence"/>
</dbReference>
<organism evidence="1 2">
    <name type="scientific">Pleuronectes platessa</name>
    <name type="common">European plaice</name>
    <dbReference type="NCBI Taxonomy" id="8262"/>
    <lineage>
        <taxon>Eukaryota</taxon>
        <taxon>Metazoa</taxon>
        <taxon>Chordata</taxon>
        <taxon>Craniata</taxon>
        <taxon>Vertebrata</taxon>
        <taxon>Euteleostomi</taxon>
        <taxon>Actinopterygii</taxon>
        <taxon>Neopterygii</taxon>
        <taxon>Teleostei</taxon>
        <taxon>Neoteleostei</taxon>
        <taxon>Acanthomorphata</taxon>
        <taxon>Carangaria</taxon>
        <taxon>Pleuronectiformes</taxon>
        <taxon>Pleuronectoidei</taxon>
        <taxon>Pleuronectidae</taxon>
        <taxon>Pleuronectes</taxon>
    </lineage>
</organism>
<dbReference type="GO" id="GO:0008781">
    <property type="term" value="F:N-acylneuraminate cytidylyltransferase activity"/>
    <property type="evidence" value="ECO:0007669"/>
    <property type="project" value="TreeGrafter"/>
</dbReference>
<keyword evidence="2" id="KW-1185">Reference proteome</keyword>
<proteinExistence type="predicted"/>
<dbReference type="AlphaFoldDB" id="A0A9N7UWJ6"/>
<dbReference type="InterPro" id="IPR003329">
    <property type="entry name" value="Cytidylyl_trans"/>
</dbReference>